<reference evidence="1" key="1">
    <citation type="submission" date="2021-10" db="EMBL/GenBank/DDBJ databases">
        <title>Melipona bicolor Genome sequencing and assembly.</title>
        <authorList>
            <person name="Araujo N.S."/>
            <person name="Arias M.C."/>
        </authorList>
    </citation>
    <scope>NUCLEOTIDE SEQUENCE</scope>
    <source>
        <strain evidence="1">USP_2M_L1-L4_2017</strain>
        <tissue evidence="1">Whole body</tissue>
    </source>
</reference>
<name>A0AA40FN05_9HYME</name>
<keyword evidence="2" id="KW-1185">Reference proteome</keyword>
<evidence type="ECO:0000313" key="1">
    <source>
        <dbReference type="EMBL" id="KAK1122176.1"/>
    </source>
</evidence>
<dbReference type="AlphaFoldDB" id="A0AA40FN05"/>
<protein>
    <submittedName>
        <fullName evidence="1">Uncharacterized protein</fullName>
    </submittedName>
</protein>
<dbReference type="Proteomes" id="UP001177670">
    <property type="component" value="Unassembled WGS sequence"/>
</dbReference>
<dbReference type="EMBL" id="JAHYIQ010000023">
    <property type="protein sequence ID" value="KAK1122176.1"/>
    <property type="molecule type" value="Genomic_DNA"/>
</dbReference>
<evidence type="ECO:0000313" key="2">
    <source>
        <dbReference type="Proteomes" id="UP001177670"/>
    </source>
</evidence>
<gene>
    <name evidence="1" type="ORF">K0M31_009402</name>
</gene>
<sequence>MPRVGITAEANTLVYRRSASLSDQNLWTNEAAFVSDDLSKHLVREYYKQQLPSSCTVFST</sequence>
<feature type="non-terminal residue" evidence="1">
    <location>
        <position position="60"/>
    </location>
</feature>
<accession>A0AA40FN05</accession>
<organism evidence="1 2">
    <name type="scientific">Melipona bicolor</name>
    <dbReference type="NCBI Taxonomy" id="60889"/>
    <lineage>
        <taxon>Eukaryota</taxon>
        <taxon>Metazoa</taxon>
        <taxon>Ecdysozoa</taxon>
        <taxon>Arthropoda</taxon>
        <taxon>Hexapoda</taxon>
        <taxon>Insecta</taxon>
        <taxon>Pterygota</taxon>
        <taxon>Neoptera</taxon>
        <taxon>Endopterygota</taxon>
        <taxon>Hymenoptera</taxon>
        <taxon>Apocrita</taxon>
        <taxon>Aculeata</taxon>
        <taxon>Apoidea</taxon>
        <taxon>Anthophila</taxon>
        <taxon>Apidae</taxon>
        <taxon>Melipona</taxon>
    </lineage>
</organism>
<proteinExistence type="predicted"/>
<comment type="caution">
    <text evidence="1">The sequence shown here is derived from an EMBL/GenBank/DDBJ whole genome shotgun (WGS) entry which is preliminary data.</text>
</comment>